<evidence type="ECO:0000256" key="1">
    <source>
        <dbReference type="SAM" id="MobiDB-lite"/>
    </source>
</evidence>
<organism evidence="2 3">
    <name type="scientific">Aureobasidium pullulans</name>
    <name type="common">Black yeast</name>
    <name type="synonym">Pullularia pullulans</name>
    <dbReference type="NCBI Taxonomy" id="5580"/>
    <lineage>
        <taxon>Eukaryota</taxon>
        <taxon>Fungi</taxon>
        <taxon>Dikarya</taxon>
        <taxon>Ascomycota</taxon>
        <taxon>Pezizomycotina</taxon>
        <taxon>Dothideomycetes</taxon>
        <taxon>Dothideomycetidae</taxon>
        <taxon>Dothideales</taxon>
        <taxon>Saccotheciaceae</taxon>
        <taxon>Aureobasidium</taxon>
    </lineage>
</organism>
<comment type="caution">
    <text evidence="2">The sequence shown here is derived from an EMBL/GenBank/DDBJ whole genome shotgun (WGS) entry which is preliminary data.</text>
</comment>
<sequence>MDAPNPATLKYFGPHLKGVTNTDWVEYHKAQDLFNDQKEDECAAICRTRINTSPPMFWEAKYLTLLSAATDSWHRAERYRLHAESLWDRLWTHRYKHMIMPNVMNQMRRELTAVLEAQEGGGPDENEELGEYWDEWNKDKLLDATVLNAVKNASASASEVGTGSGLTTHGTETEATEATATTATTASHADIKNEKNIANIASEE</sequence>
<evidence type="ECO:0000313" key="3">
    <source>
        <dbReference type="Proteomes" id="UP000304951"/>
    </source>
</evidence>
<protein>
    <submittedName>
        <fullName evidence="2">Uncharacterized protein</fullName>
    </submittedName>
</protein>
<proteinExistence type="predicted"/>
<name>A0A4S9REU7_AURPU</name>
<feature type="compositionally biased region" description="Low complexity" evidence="1">
    <location>
        <begin position="176"/>
        <end position="186"/>
    </location>
</feature>
<dbReference type="EMBL" id="QZAF01000016">
    <property type="protein sequence ID" value="THV76640.1"/>
    <property type="molecule type" value="Genomic_DNA"/>
</dbReference>
<reference evidence="2 3" key="1">
    <citation type="submission" date="2018-10" db="EMBL/GenBank/DDBJ databases">
        <title>Fifty Aureobasidium pullulans genomes reveal a recombining polyextremotolerant generalist.</title>
        <authorList>
            <person name="Gostincar C."/>
            <person name="Turk M."/>
            <person name="Zajc J."/>
            <person name="Gunde-Cimerman N."/>
        </authorList>
    </citation>
    <scope>NUCLEOTIDE SEQUENCE [LARGE SCALE GENOMIC DNA]</scope>
    <source>
        <strain evidence="2 3">EXF-11900</strain>
    </source>
</reference>
<dbReference type="AlphaFoldDB" id="A0A4S9REU7"/>
<dbReference type="Proteomes" id="UP000304951">
    <property type="component" value="Unassembled WGS sequence"/>
</dbReference>
<gene>
    <name evidence="2" type="ORF">D6D28_00946</name>
</gene>
<evidence type="ECO:0000313" key="2">
    <source>
        <dbReference type="EMBL" id="THV76640.1"/>
    </source>
</evidence>
<feature type="compositionally biased region" description="Polar residues" evidence="1">
    <location>
        <begin position="155"/>
        <end position="170"/>
    </location>
</feature>
<feature type="region of interest" description="Disordered" evidence="1">
    <location>
        <begin position="155"/>
        <end position="204"/>
    </location>
</feature>
<accession>A0A4S9REU7</accession>